<evidence type="ECO:0000256" key="3">
    <source>
        <dbReference type="ARBA" id="ARBA00023004"/>
    </source>
</evidence>
<comment type="caution">
    <text evidence="7">The sequence shown here is derived from an EMBL/GenBank/DDBJ whole genome shotgun (WGS) entry which is preliminary data.</text>
</comment>
<feature type="transmembrane region" description="Helical" evidence="5">
    <location>
        <begin position="47"/>
        <end position="67"/>
    </location>
</feature>
<dbReference type="PROSITE" id="PS51007">
    <property type="entry name" value="CYTC"/>
    <property type="match status" value="1"/>
</dbReference>
<dbReference type="InterPro" id="IPR009056">
    <property type="entry name" value="Cyt_c-like_dom"/>
</dbReference>
<evidence type="ECO:0000256" key="4">
    <source>
        <dbReference type="PROSITE-ProRule" id="PRU00433"/>
    </source>
</evidence>
<protein>
    <submittedName>
        <fullName evidence="7">Quinohemoprotein amine dehydrogenase A, alpha subunit, heme binding</fullName>
    </submittedName>
</protein>
<keyword evidence="3 4" id="KW-0408">Iron</keyword>
<dbReference type="Pfam" id="PF10643">
    <property type="entry name" value="Cytochrome-c551"/>
    <property type="match status" value="1"/>
</dbReference>
<reference evidence="7 8" key="1">
    <citation type="submission" date="2017-01" db="EMBL/GenBank/DDBJ databases">
        <title>The cable genome- insights into the physiology and evolution of filamentous bacteria capable of sulfide oxidation via long distance electron transfer.</title>
        <authorList>
            <person name="Schreiber L."/>
            <person name="Bjerg J.T."/>
            <person name="Boggild A."/>
            <person name="Van De Vossenberg J."/>
            <person name="Meysman F."/>
            <person name="Nielsen L.P."/>
            <person name="Schramm A."/>
            <person name="Kjeldsen K.U."/>
        </authorList>
    </citation>
    <scope>NUCLEOTIDE SEQUENCE [LARGE SCALE GENOMIC DNA]</scope>
    <source>
        <strain evidence="7">A5</strain>
    </source>
</reference>
<dbReference type="SUPFAM" id="SSF46626">
    <property type="entry name" value="Cytochrome c"/>
    <property type="match status" value="2"/>
</dbReference>
<keyword evidence="8" id="KW-1185">Reference proteome</keyword>
<feature type="transmembrane region" description="Helical" evidence="5">
    <location>
        <begin position="6"/>
        <end position="27"/>
    </location>
</feature>
<dbReference type="InterPro" id="IPR036909">
    <property type="entry name" value="Cyt_c-like_dom_sf"/>
</dbReference>
<dbReference type="Proteomes" id="UP000288892">
    <property type="component" value="Unassembled WGS sequence"/>
</dbReference>
<dbReference type="GO" id="GO:0009055">
    <property type="term" value="F:electron transfer activity"/>
    <property type="evidence" value="ECO:0007669"/>
    <property type="project" value="InterPro"/>
</dbReference>
<keyword evidence="5" id="KW-1133">Transmembrane helix</keyword>
<dbReference type="GO" id="GO:0046872">
    <property type="term" value="F:metal ion binding"/>
    <property type="evidence" value="ECO:0007669"/>
    <property type="project" value="UniProtKB-KW"/>
</dbReference>
<feature type="domain" description="Cytochrome c" evidence="6">
    <location>
        <begin position="151"/>
        <end position="292"/>
    </location>
</feature>
<dbReference type="InterPro" id="IPR019604">
    <property type="entry name" value="Cytochrome-c551"/>
</dbReference>
<gene>
    <name evidence="7" type="ORF">VU01_10503</name>
</gene>
<organism evidence="7 8">
    <name type="scientific">Candidatus Electrothrix marina</name>
    <dbReference type="NCBI Taxonomy" id="1859130"/>
    <lineage>
        <taxon>Bacteria</taxon>
        <taxon>Pseudomonadati</taxon>
        <taxon>Thermodesulfobacteriota</taxon>
        <taxon>Desulfobulbia</taxon>
        <taxon>Desulfobulbales</taxon>
        <taxon>Desulfobulbaceae</taxon>
        <taxon>Candidatus Electrothrix</taxon>
    </lineage>
</organism>
<evidence type="ECO:0000256" key="1">
    <source>
        <dbReference type="ARBA" id="ARBA00022617"/>
    </source>
</evidence>
<keyword evidence="1 4" id="KW-0349">Heme</keyword>
<evidence type="ECO:0000313" key="8">
    <source>
        <dbReference type="Proteomes" id="UP000288892"/>
    </source>
</evidence>
<accession>A0A444JG07</accession>
<dbReference type="GO" id="GO:0020037">
    <property type="term" value="F:heme binding"/>
    <property type="evidence" value="ECO:0007669"/>
    <property type="project" value="InterPro"/>
</dbReference>
<feature type="transmembrane region" description="Helical" evidence="5">
    <location>
        <begin position="79"/>
        <end position="99"/>
    </location>
</feature>
<evidence type="ECO:0000256" key="2">
    <source>
        <dbReference type="ARBA" id="ARBA00022723"/>
    </source>
</evidence>
<keyword evidence="2 4" id="KW-0479">Metal-binding</keyword>
<proteinExistence type="predicted"/>
<dbReference type="AlphaFoldDB" id="A0A444JG07"/>
<dbReference type="Gene3D" id="1.10.760.10">
    <property type="entry name" value="Cytochrome c-like domain"/>
    <property type="match status" value="2"/>
</dbReference>
<evidence type="ECO:0000256" key="5">
    <source>
        <dbReference type="SAM" id="Phobius"/>
    </source>
</evidence>
<feature type="transmembrane region" description="Helical" evidence="5">
    <location>
        <begin position="111"/>
        <end position="133"/>
    </location>
</feature>
<dbReference type="EMBL" id="MTKS01000050">
    <property type="protein sequence ID" value="RWX52015.1"/>
    <property type="molecule type" value="Genomic_DNA"/>
</dbReference>
<sequence length="300" mass="33813">MSPIITSIAGLAATLTGACAMLLMLELRGNPRKDSKANQRLIRAHKVTGYIFIVFFIVIFAVMLSKAGTYQEEFSSRTILHISLALLVIPLLLFKILIIRRFRRFEKQIPGIGLAVFLALFLLNSMTAGYYFLHESDIDRPSLSEEDAAVLDEKKGQKLVAQKCGKCHALERIFKALKTDQGWTEIVNRMISFDTPNISESQGKQIVNYLIIQQKRREKLAAEASGASVKIGRNMVEQKCSFCHGLDRLYMVNKTREEWVRTVENMIGYSEQADFLSPHEKEAVIEFLSSLSSSRSEGAK</sequence>
<evidence type="ECO:0000259" key="6">
    <source>
        <dbReference type="PROSITE" id="PS51007"/>
    </source>
</evidence>
<name>A0A444JG07_9BACT</name>
<evidence type="ECO:0000313" key="7">
    <source>
        <dbReference type="EMBL" id="RWX52015.1"/>
    </source>
</evidence>
<keyword evidence="5" id="KW-0472">Membrane</keyword>
<keyword evidence="5" id="KW-0812">Transmembrane</keyword>